<dbReference type="SMART" id="SM00342">
    <property type="entry name" value="HTH_ARAC"/>
    <property type="match status" value="1"/>
</dbReference>
<dbReference type="SUPFAM" id="SSF46689">
    <property type="entry name" value="Homeodomain-like"/>
    <property type="match status" value="1"/>
</dbReference>
<dbReference type="InterPro" id="IPR020449">
    <property type="entry name" value="Tscrpt_reg_AraC-type_HTH"/>
</dbReference>
<dbReference type="InterPro" id="IPR009057">
    <property type="entry name" value="Homeodomain-like_sf"/>
</dbReference>
<dbReference type="Pfam" id="PF12833">
    <property type="entry name" value="HTH_18"/>
    <property type="match status" value="1"/>
</dbReference>
<reference evidence="7 8" key="1">
    <citation type="submission" date="2019-11" db="EMBL/GenBank/DDBJ databases">
        <authorList>
            <person name="Holert J."/>
        </authorList>
    </citation>
    <scope>NUCLEOTIDE SEQUENCE [LARGE SCALE GENOMIC DNA]</scope>
    <source>
        <strain evidence="6">BC3_2A</strain>
        <strain evidence="5">SB11_1A</strain>
    </source>
</reference>
<gene>
    <name evidence="5" type="ORF">IHBHHGIJ_02406</name>
    <name evidence="6" type="ORF">KFEGEMFD_02593</name>
</gene>
<dbReference type="EMBL" id="CACSIK010000001">
    <property type="protein sequence ID" value="CAA0093029.1"/>
    <property type="molecule type" value="Genomic_DNA"/>
</dbReference>
<dbReference type="PANTHER" id="PTHR47894:SF1">
    <property type="entry name" value="HTH-TYPE TRANSCRIPTIONAL REGULATOR VQSM"/>
    <property type="match status" value="1"/>
</dbReference>
<dbReference type="InterPro" id="IPR018060">
    <property type="entry name" value="HTH_AraC"/>
</dbReference>
<protein>
    <submittedName>
        <fullName evidence="6">Putative HTH-type transcriptional regulator</fullName>
    </submittedName>
</protein>
<keyword evidence="7" id="KW-1185">Reference proteome</keyword>
<proteinExistence type="predicted"/>
<feature type="domain" description="HTH araC/xylS-type" evidence="4">
    <location>
        <begin position="242"/>
        <end position="339"/>
    </location>
</feature>
<evidence type="ECO:0000256" key="1">
    <source>
        <dbReference type="ARBA" id="ARBA00023015"/>
    </source>
</evidence>
<dbReference type="Gene3D" id="1.10.10.60">
    <property type="entry name" value="Homeodomain-like"/>
    <property type="match status" value="1"/>
</dbReference>
<dbReference type="Proteomes" id="UP000435877">
    <property type="component" value="Unassembled WGS sequence"/>
</dbReference>
<organism evidence="6 8">
    <name type="scientific">Zhongshania aliphaticivorans</name>
    <dbReference type="NCBI Taxonomy" id="1470434"/>
    <lineage>
        <taxon>Bacteria</taxon>
        <taxon>Pseudomonadati</taxon>
        <taxon>Pseudomonadota</taxon>
        <taxon>Gammaproteobacteria</taxon>
        <taxon>Cellvibrionales</taxon>
        <taxon>Spongiibacteraceae</taxon>
        <taxon>Zhongshania</taxon>
    </lineage>
</organism>
<keyword evidence="3" id="KW-0804">Transcription</keyword>
<evidence type="ECO:0000313" key="8">
    <source>
        <dbReference type="Proteomes" id="UP000439591"/>
    </source>
</evidence>
<keyword evidence="1" id="KW-0805">Transcription regulation</keyword>
<sequence>MDLTSILSKHRVLVAGPIVLVDFLKEKGFSYEDILAPTRIDSSLLEDIDNQLNCLQFVQLIKQAMVLTDNQALGLEFGQRYNFTGGGLLSLGAMAAPTFEESIQFATQTAKVLNPLLSTELVHTETTLEIELIEKLPWGDTKAFIVETMFSIITMGVKQLSPHSLKEIIFEFNYTPNNTELYQQYFLPAQLRFGAEHNRLTMPLSLARKKQLTFNPTTMRQAQKLLDEKITTIQDKKTAVVTPIKMFILANEGRIPSIDEAAAKLNISASTLKRRLKSVDTSYSTVVSDVRKSLAREYLLHSTDSIDQIAFRLGYQTASNFSTSFKGWYKLTPSQFRTEGQKQKT</sequence>
<dbReference type="GO" id="GO:0000976">
    <property type="term" value="F:transcription cis-regulatory region binding"/>
    <property type="evidence" value="ECO:0007669"/>
    <property type="project" value="TreeGrafter"/>
</dbReference>
<evidence type="ECO:0000313" key="5">
    <source>
        <dbReference type="EMBL" id="CAA0093029.1"/>
    </source>
</evidence>
<evidence type="ECO:0000313" key="6">
    <source>
        <dbReference type="EMBL" id="CAA0110753.1"/>
    </source>
</evidence>
<dbReference type="Proteomes" id="UP000439591">
    <property type="component" value="Unassembled WGS sequence"/>
</dbReference>
<dbReference type="InterPro" id="IPR032687">
    <property type="entry name" value="AraC-type_N"/>
</dbReference>
<dbReference type="GO" id="GO:0003700">
    <property type="term" value="F:DNA-binding transcription factor activity"/>
    <property type="evidence" value="ECO:0007669"/>
    <property type="project" value="InterPro"/>
</dbReference>
<dbReference type="PANTHER" id="PTHR47894">
    <property type="entry name" value="HTH-TYPE TRANSCRIPTIONAL REGULATOR GADX"/>
    <property type="match status" value="1"/>
</dbReference>
<dbReference type="PROSITE" id="PS01124">
    <property type="entry name" value="HTH_ARAC_FAMILY_2"/>
    <property type="match status" value="1"/>
</dbReference>
<evidence type="ECO:0000259" key="4">
    <source>
        <dbReference type="PROSITE" id="PS01124"/>
    </source>
</evidence>
<accession>A0A5S9Q0U6</accession>
<dbReference type="PRINTS" id="PR00032">
    <property type="entry name" value="HTHARAC"/>
</dbReference>
<dbReference type="GO" id="GO:0005829">
    <property type="term" value="C:cytosol"/>
    <property type="evidence" value="ECO:0007669"/>
    <property type="project" value="TreeGrafter"/>
</dbReference>
<evidence type="ECO:0000313" key="7">
    <source>
        <dbReference type="Proteomes" id="UP000435877"/>
    </source>
</evidence>
<keyword evidence="2" id="KW-0238">DNA-binding</keyword>
<evidence type="ECO:0000256" key="2">
    <source>
        <dbReference type="ARBA" id="ARBA00023125"/>
    </source>
</evidence>
<name>A0A5S9Q0U6_9GAMM</name>
<evidence type="ECO:0000256" key="3">
    <source>
        <dbReference type="ARBA" id="ARBA00023163"/>
    </source>
</evidence>
<dbReference type="AlphaFoldDB" id="A0A5S9Q0U6"/>
<dbReference type="EMBL" id="CACSIM010000004">
    <property type="protein sequence ID" value="CAA0110753.1"/>
    <property type="molecule type" value="Genomic_DNA"/>
</dbReference>
<dbReference type="Pfam" id="PF12625">
    <property type="entry name" value="Arabinose_bd"/>
    <property type="match status" value="1"/>
</dbReference>